<dbReference type="GO" id="GO:0005524">
    <property type="term" value="F:ATP binding"/>
    <property type="evidence" value="ECO:0007669"/>
    <property type="project" value="UniProtKB-KW"/>
</dbReference>
<evidence type="ECO:0000256" key="9">
    <source>
        <dbReference type="SAM" id="Phobius"/>
    </source>
</evidence>
<dbReference type="eggNOG" id="COG1132">
    <property type="taxonomic scope" value="Bacteria"/>
</dbReference>
<dbReference type="InterPro" id="IPR039421">
    <property type="entry name" value="Type_1_exporter"/>
</dbReference>
<feature type="transmembrane region" description="Helical" evidence="9">
    <location>
        <begin position="72"/>
        <end position="92"/>
    </location>
</feature>
<evidence type="ECO:0000256" key="2">
    <source>
        <dbReference type="ARBA" id="ARBA00022448"/>
    </source>
</evidence>
<feature type="domain" description="ABC transporter" evidence="10">
    <location>
        <begin position="348"/>
        <end position="582"/>
    </location>
</feature>
<keyword evidence="7 9" id="KW-1133">Transmembrane helix</keyword>
<dbReference type="InterPro" id="IPR003439">
    <property type="entry name" value="ABC_transporter-like_ATP-bd"/>
</dbReference>
<reference evidence="13" key="1">
    <citation type="submission" date="2012-01" db="EMBL/GenBank/DDBJ databases">
        <title>Complete sequence of chromosome of Thermobacillus composti KWC4.</title>
        <authorList>
            <person name="Lucas S."/>
            <person name="Han J."/>
            <person name="Lapidus A."/>
            <person name="Cheng J.-F."/>
            <person name="Goodwin L."/>
            <person name="Pitluck S."/>
            <person name="Peters L."/>
            <person name="Ovchinnikova G."/>
            <person name="Teshima H."/>
            <person name="Detter J.C."/>
            <person name="Han C."/>
            <person name="Tapia R."/>
            <person name="Land M."/>
            <person name="Hauser L."/>
            <person name="Kyrpides N."/>
            <person name="Ivanova N."/>
            <person name="Pagani I."/>
            <person name="Anderson I."/>
            <person name="Woyke T."/>
        </authorList>
    </citation>
    <scope>NUCLEOTIDE SEQUENCE [LARGE SCALE GENOMIC DNA]</scope>
    <source>
        <strain evidence="13">DSM 18247 / JCM 13945 / KWC4</strain>
    </source>
</reference>
<keyword evidence="3" id="KW-1003">Cell membrane</keyword>
<evidence type="ECO:0000256" key="5">
    <source>
        <dbReference type="ARBA" id="ARBA00022741"/>
    </source>
</evidence>
<evidence type="ECO:0000256" key="3">
    <source>
        <dbReference type="ARBA" id="ARBA00022475"/>
    </source>
</evidence>
<feature type="transmembrane region" description="Helical" evidence="9">
    <location>
        <begin position="172"/>
        <end position="190"/>
    </location>
</feature>
<feature type="transmembrane region" description="Helical" evidence="9">
    <location>
        <begin position="31"/>
        <end position="52"/>
    </location>
</feature>
<dbReference type="InterPro" id="IPR003593">
    <property type="entry name" value="AAA+_ATPase"/>
</dbReference>
<dbReference type="InterPro" id="IPR017871">
    <property type="entry name" value="ABC_transporter-like_CS"/>
</dbReference>
<dbReference type="KEGG" id="tco:Theco_1081"/>
<keyword evidence="4 9" id="KW-0812">Transmembrane</keyword>
<evidence type="ECO:0000256" key="6">
    <source>
        <dbReference type="ARBA" id="ARBA00022840"/>
    </source>
</evidence>
<dbReference type="InterPro" id="IPR027417">
    <property type="entry name" value="P-loop_NTPase"/>
</dbReference>
<dbReference type="CDD" id="cd07346">
    <property type="entry name" value="ABC_6TM_exporters"/>
    <property type="match status" value="1"/>
</dbReference>
<name>L0EC37_THECK</name>
<keyword evidence="2" id="KW-0813">Transport</keyword>
<accession>L0EC37</accession>
<evidence type="ECO:0000256" key="1">
    <source>
        <dbReference type="ARBA" id="ARBA00004651"/>
    </source>
</evidence>
<dbReference type="STRING" id="717605.Theco_1081"/>
<dbReference type="EMBL" id="CP003255">
    <property type="protein sequence ID" value="AGA57256.1"/>
    <property type="molecule type" value="Genomic_DNA"/>
</dbReference>
<keyword evidence="8 9" id="KW-0472">Membrane</keyword>
<dbReference type="FunFam" id="3.40.50.300:FF:000221">
    <property type="entry name" value="Multidrug ABC transporter ATP-binding protein"/>
    <property type="match status" value="1"/>
</dbReference>
<dbReference type="PANTHER" id="PTHR24221">
    <property type="entry name" value="ATP-BINDING CASSETTE SUB-FAMILY B"/>
    <property type="match status" value="1"/>
</dbReference>
<keyword evidence="5" id="KW-0547">Nucleotide-binding</keyword>
<keyword evidence="13" id="KW-1185">Reference proteome</keyword>
<protein>
    <submittedName>
        <fullName evidence="12">ABC-type multidrug transport system, ATPase and permease component</fullName>
    </submittedName>
</protein>
<sequence>MGSMSAKAGHGEAGRRVAGSLLRWVRRYTPYYVATALIVSAASFVPVGQAEALRRLFDAVYEGSVPQLRQAAAFYGAVFFGGLIVQVARIWLSQRLYNRSTLELQREVLRRMFRLDLRLLNRWHVGDQIQRIGDSAVAAQDGVNRQIPALIERLLSVILLFVYLTVQSWLLMAGAIAVALLMPLVSNLLAKPIYREQQRANEAQAAQDALLQDQMQGAETVRAFQLRERFNFRWREAVRRTFRHRLRGHLWTAASGISIFLGYWLGIAYIFIAGALLFADGAIEIGVIAAFVISYEHLVRPLSHLMNIWAAVQNALAHATRVFELADPTERIEKLPAETRMLPDEGDLVIEGVTFGYDPVQPVLRDLNLTVRRGTVTALVGPSGQGKSTLLKLIMGLYAPNAGRIMLGGVPIDGSTNADWRRRAAYVPQDIGLFDASVADNIRAGLTHLATEDLEEAARLARADGFIGKLPHGYETRLGERGQTLSGGERQRLAIARAYARNPEFLLLDEPTSALDGDNERLMQETLRSLMAGRTVIVAAHRLSTVRHADQIVVIDEGRVVETGTHDELMALGGRYAELVRVGTWADLDETHAPEEGIEP</sequence>
<evidence type="ECO:0000256" key="7">
    <source>
        <dbReference type="ARBA" id="ARBA00022989"/>
    </source>
</evidence>
<evidence type="ECO:0000313" key="13">
    <source>
        <dbReference type="Proteomes" id="UP000010795"/>
    </source>
</evidence>
<dbReference type="PANTHER" id="PTHR24221:SF654">
    <property type="entry name" value="ATP-BINDING CASSETTE SUB-FAMILY B MEMBER 6"/>
    <property type="match status" value="1"/>
</dbReference>
<gene>
    <name evidence="12" type="ordered locus">Theco_1081</name>
</gene>
<dbReference type="GO" id="GO:0140359">
    <property type="term" value="F:ABC-type transporter activity"/>
    <property type="evidence" value="ECO:0007669"/>
    <property type="project" value="InterPro"/>
</dbReference>
<dbReference type="Proteomes" id="UP000010795">
    <property type="component" value="Chromosome"/>
</dbReference>
<dbReference type="SUPFAM" id="SSF52540">
    <property type="entry name" value="P-loop containing nucleoside triphosphate hydrolases"/>
    <property type="match status" value="1"/>
</dbReference>
<dbReference type="Gene3D" id="3.40.50.300">
    <property type="entry name" value="P-loop containing nucleotide triphosphate hydrolases"/>
    <property type="match status" value="1"/>
</dbReference>
<proteinExistence type="predicted"/>
<evidence type="ECO:0000256" key="8">
    <source>
        <dbReference type="ARBA" id="ARBA00023136"/>
    </source>
</evidence>
<evidence type="ECO:0000259" key="10">
    <source>
        <dbReference type="PROSITE" id="PS50893"/>
    </source>
</evidence>
<dbReference type="SMART" id="SM00382">
    <property type="entry name" value="AAA"/>
    <property type="match status" value="1"/>
</dbReference>
<dbReference type="Gene3D" id="1.20.1560.10">
    <property type="entry name" value="ABC transporter type 1, transmembrane domain"/>
    <property type="match status" value="1"/>
</dbReference>
<feature type="transmembrane region" description="Helical" evidence="9">
    <location>
        <begin position="150"/>
        <end position="166"/>
    </location>
</feature>
<dbReference type="HOGENOM" id="CLU_000604_84_3_9"/>
<dbReference type="Pfam" id="PF00664">
    <property type="entry name" value="ABC_membrane"/>
    <property type="match status" value="1"/>
</dbReference>
<keyword evidence="6" id="KW-0067">ATP-binding</keyword>
<dbReference type="PROSITE" id="PS50929">
    <property type="entry name" value="ABC_TM1F"/>
    <property type="match status" value="1"/>
</dbReference>
<dbReference type="Pfam" id="PF00005">
    <property type="entry name" value="ABC_tran"/>
    <property type="match status" value="1"/>
</dbReference>
<organism evidence="12 13">
    <name type="scientific">Thermobacillus composti (strain DSM 18247 / JCM 13945 / KWC4)</name>
    <dbReference type="NCBI Taxonomy" id="717605"/>
    <lineage>
        <taxon>Bacteria</taxon>
        <taxon>Bacillati</taxon>
        <taxon>Bacillota</taxon>
        <taxon>Bacilli</taxon>
        <taxon>Bacillales</taxon>
        <taxon>Paenibacillaceae</taxon>
        <taxon>Thermobacillus</taxon>
    </lineage>
</organism>
<dbReference type="InterPro" id="IPR036640">
    <property type="entry name" value="ABC1_TM_sf"/>
</dbReference>
<dbReference type="SUPFAM" id="SSF90123">
    <property type="entry name" value="ABC transporter transmembrane region"/>
    <property type="match status" value="1"/>
</dbReference>
<feature type="domain" description="ABC transmembrane type-1" evidence="11">
    <location>
        <begin position="33"/>
        <end position="314"/>
    </location>
</feature>
<evidence type="ECO:0000259" key="11">
    <source>
        <dbReference type="PROSITE" id="PS50929"/>
    </source>
</evidence>
<dbReference type="GO" id="GO:0034040">
    <property type="term" value="F:ATPase-coupled lipid transmembrane transporter activity"/>
    <property type="evidence" value="ECO:0007669"/>
    <property type="project" value="TreeGrafter"/>
</dbReference>
<evidence type="ECO:0000313" key="12">
    <source>
        <dbReference type="EMBL" id="AGA57256.1"/>
    </source>
</evidence>
<dbReference type="PROSITE" id="PS00211">
    <property type="entry name" value="ABC_TRANSPORTER_1"/>
    <property type="match status" value="1"/>
</dbReference>
<dbReference type="InterPro" id="IPR011527">
    <property type="entry name" value="ABC1_TM_dom"/>
</dbReference>
<feature type="transmembrane region" description="Helical" evidence="9">
    <location>
        <begin position="250"/>
        <end position="272"/>
    </location>
</feature>
<dbReference type="GO" id="GO:0005886">
    <property type="term" value="C:plasma membrane"/>
    <property type="evidence" value="ECO:0007669"/>
    <property type="project" value="UniProtKB-SubCell"/>
</dbReference>
<dbReference type="GO" id="GO:0016887">
    <property type="term" value="F:ATP hydrolysis activity"/>
    <property type="evidence" value="ECO:0007669"/>
    <property type="project" value="InterPro"/>
</dbReference>
<dbReference type="PROSITE" id="PS50893">
    <property type="entry name" value="ABC_TRANSPORTER_2"/>
    <property type="match status" value="1"/>
</dbReference>
<evidence type="ECO:0000256" key="4">
    <source>
        <dbReference type="ARBA" id="ARBA00022692"/>
    </source>
</evidence>
<comment type="subcellular location">
    <subcellularLocation>
        <location evidence="1">Cell membrane</location>
        <topology evidence="1">Multi-pass membrane protein</topology>
    </subcellularLocation>
</comment>
<dbReference type="OrthoDB" id="2525709at2"/>
<dbReference type="AlphaFoldDB" id="L0EC37"/>